<dbReference type="AlphaFoldDB" id="A0A840V5S0"/>
<dbReference type="Proteomes" id="UP000557717">
    <property type="component" value="Unassembled WGS sequence"/>
</dbReference>
<sequence>MKAFPRWSKHILMGMAVVSVPVTVFAGYYADNEFRISGYGVIGDYSYSSSSSSSSYYSYLGLLAVGNYHNYNLSNANGSLLVGSYCNLYDPYSVVIGSWNKDTTNDERFVIGNGVSSNTKRNVMEIYKNGTVKIGYPSPGTSSSPGSSPANHAIEISSDGKTIRINRQGDISMGNYEGS</sequence>
<evidence type="ECO:0000256" key="1">
    <source>
        <dbReference type="SAM" id="Phobius"/>
    </source>
</evidence>
<reference evidence="2 3" key="1">
    <citation type="submission" date="2020-08" db="EMBL/GenBank/DDBJ databases">
        <title>Genomic Encyclopedia of Type Strains, Phase IV (KMG-IV): sequencing the most valuable type-strain genomes for metagenomic binning, comparative biology and taxonomic classification.</title>
        <authorList>
            <person name="Goeker M."/>
        </authorList>
    </citation>
    <scope>NUCLEOTIDE SEQUENCE [LARGE SCALE GENOMIC DNA]</scope>
    <source>
        <strain evidence="2 3">YC6886</strain>
    </source>
</reference>
<feature type="transmembrane region" description="Helical" evidence="1">
    <location>
        <begin position="12"/>
        <end position="30"/>
    </location>
</feature>
<evidence type="ECO:0000313" key="2">
    <source>
        <dbReference type="EMBL" id="MBB5353312.1"/>
    </source>
</evidence>
<keyword evidence="1" id="KW-1133">Transmembrane helix</keyword>
<keyword evidence="1" id="KW-0812">Transmembrane</keyword>
<keyword evidence="1" id="KW-0472">Membrane</keyword>
<name>A0A840V5S0_9BACT</name>
<organism evidence="2 3">
    <name type="scientific">Haloferula luteola</name>
    <dbReference type="NCBI Taxonomy" id="595692"/>
    <lineage>
        <taxon>Bacteria</taxon>
        <taxon>Pseudomonadati</taxon>
        <taxon>Verrucomicrobiota</taxon>
        <taxon>Verrucomicrobiia</taxon>
        <taxon>Verrucomicrobiales</taxon>
        <taxon>Verrucomicrobiaceae</taxon>
        <taxon>Haloferula</taxon>
    </lineage>
</organism>
<protein>
    <submittedName>
        <fullName evidence="2">Uncharacterized protein</fullName>
    </submittedName>
</protein>
<proteinExistence type="predicted"/>
<comment type="caution">
    <text evidence="2">The sequence shown here is derived from an EMBL/GenBank/DDBJ whole genome shotgun (WGS) entry which is preliminary data.</text>
</comment>
<evidence type="ECO:0000313" key="3">
    <source>
        <dbReference type="Proteomes" id="UP000557717"/>
    </source>
</evidence>
<keyword evidence="3" id="KW-1185">Reference proteome</keyword>
<gene>
    <name evidence="2" type="ORF">HNR46_003568</name>
</gene>
<dbReference type="EMBL" id="JACHFD010000024">
    <property type="protein sequence ID" value="MBB5353312.1"/>
    <property type="molecule type" value="Genomic_DNA"/>
</dbReference>
<accession>A0A840V5S0</accession>
<dbReference type="RefSeq" id="WP_184021080.1">
    <property type="nucleotide sequence ID" value="NZ_JACHFD010000024.1"/>
</dbReference>